<dbReference type="CDD" id="cd06174">
    <property type="entry name" value="MFS"/>
    <property type="match status" value="1"/>
</dbReference>
<evidence type="ECO:0000259" key="7">
    <source>
        <dbReference type="PROSITE" id="PS50850"/>
    </source>
</evidence>
<feature type="domain" description="Major facilitator superfamily (MFS) profile" evidence="7">
    <location>
        <begin position="26"/>
        <end position="422"/>
    </location>
</feature>
<feature type="transmembrane region" description="Helical" evidence="6">
    <location>
        <begin position="63"/>
        <end position="81"/>
    </location>
</feature>
<evidence type="ECO:0000256" key="6">
    <source>
        <dbReference type="SAM" id="Phobius"/>
    </source>
</evidence>
<comment type="subcellular location">
    <subcellularLocation>
        <location evidence="1">Cell membrane</location>
        <topology evidence="1">Multi-pass membrane protein</topology>
    </subcellularLocation>
</comment>
<dbReference type="GO" id="GO:0022857">
    <property type="term" value="F:transmembrane transporter activity"/>
    <property type="evidence" value="ECO:0007669"/>
    <property type="project" value="InterPro"/>
</dbReference>
<dbReference type="AlphaFoldDB" id="A0A9X1NKV9"/>
<dbReference type="Gene3D" id="1.20.1250.20">
    <property type="entry name" value="MFS general substrate transporter like domains"/>
    <property type="match status" value="1"/>
</dbReference>
<keyword evidence="9" id="KW-1185">Reference proteome</keyword>
<dbReference type="PROSITE" id="PS50850">
    <property type="entry name" value="MFS"/>
    <property type="match status" value="1"/>
</dbReference>
<feature type="transmembrane region" description="Helical" evidence="6">
    <location>
        <begin position="127"/>
        <end position="148"/>
    </location>
</feature>
<proteinExistence type="predicted"/>
<feature type="transmembrane region" description="Helical" evidence="6">
    <location>
        <begin position="310"/>
        <end position="329"/>
    </location>
</feature>
<dbReference type="InterPro" id="IPR036259">
    <property type="entry name" value="MFS_trans_sf"/>
</dbReference>
<organism evidence="8 9">
    <name type="scientific">Kineosporia babensis</name>
    <dbReference type="NCBI Taxonomy" id="499548"/>
    <lineage>
        <taxon>Bacteria</taxon>
        <taxon>Bacillati</taxon>
        <taxon>Actinomycetota</taxon>
        <taxon>Actinomycetes</taxon>
        <taxon>Kineosporiales</taxon>
        <taxon>Kineosporiaceae</taxon>
        <taxon>Kineosporia</taxon>
    </lineage>
</organism>
<feature type="transmembrane region" description="Helical" evidence="6">
    <location>
        <begin position="335"/>
        <end position="357"/>
    </location>
</feature>
<dbReference type="EMBL" id="JAJOMB010000019">
    <property type="protein sequence ID" value="MCD5314973.1"/>
    <property type="molecule type" value="Genomic_DNA"/>
</dbReference>
<keyword evidence="2 6" id="KW-0812">Transmembrane</keyword>
<evidence type="ECO:0000256" key="5">
    <source>
        <dbReference type="SAM" id="MobiDB-lite"/>
    </source>
</evidence>
<protein>
    <submittedName>
        <fullName evidence="8">MFS transporter</fullName>
    </submittedName>
</protein>
<feature type="transmembrane region" description="Helical" evidence="6">
    <location>
        <begin position="189"/>
        <end position="207"/>
    </location>
</feature>
<reference evidence="8" key="1">
    <citation type="submission" date="2021-11" db="EMBL/GenBank/DDBJ databases">
        <title>Streptomyces corallinus and Kineosporia corallina sp. nov., two new coral-derived marine actinobacteria.</title>
        <authorList>
            <person name="Buangrab K."/>
            <person name="Sutthacheep M."/>
            <person name="Yeemin T."/>
            <person name="Harunari E."/>
            <person name="Igarashi Y."/>
            <person name="Sripreechasak P."/>
            <person name="Kanchanasin P."/>
            <person name="Tanasupawat S."/>
            <person name="Phongsopitanun W."/>
        </authorList>
    </citation>
    <scope>NUCLEOTIDE SEQUENCE</scope>
    <source>
        <strain evidence="8">JCM 31032</strain>
    </source>
</reference>
<feature type="transmembrane region" description="Helical" evidence="6">
    <location>
        <begin position="102"/>
        <end position="121"/>
    </location>
</feature>
<accession>A0A9X1NKV9</accession>
<dbReference type="Proteomes" id="UP001138997">
    <property type="component" value="Unassembled WGS sequence"/>
</dbReference>
<dbReference type="RefSeq" id="WP_231447779.1">
    <property type="nucleotide sequence ID" value="NZ_JAJOMB010000019.1"/>
</dbReference>
<feature type="transmembrane region" description="Helical" evidence="6">
    <location>
        <begin position="160"/>
        <end position="183"/>
    </location>
</feature>
<dbReference type="GO" id="GO:0005886">
    <property type="term" value="C:plasma membrane"/>
    <property type="evidence" value="ECO:0007669"/>
    <property type="project" value="UniProtKB-SubCell"/>
</dbReference>
<dbReference type="Pfam" id="PF07690">
    <property type="entry name" value="MFS_1"/>
    <property type="match status" value="1"/>
</dbReference>
<feature type="transmembrane region" description="Helical" evidence="6">
    <location>
        <begin position="30"/>
        <end position="51"/>
    </location>
</feature>
<keyword evidence="3 6" id="KW-1133">Transmembrane helix</keyword>
<evidence type="ECO:0000256" key="3">
    <source>
        <dbReference type="ARBA" id="ARBA00022989"/>
    </source>
</evidence>
<feature type="region of interest" description="Disordered" evidence="5">
    <location>
        <begin position="1"/>
        <end position="23"/>
    </location>
</feature>
<feature type="transmembrane region" description="Helical" evidence="6">
    <location>
        <begin position="277"/>
        <end position="298"/>
    </location>
</feature>
<evidence type="ECO:0000256" key="4">
    <source>
        <dbReference type="ARBA" id="ARBA00023136"/>
    </source>
</evidence>
<keyword evidence="4 6" id="KW-0472">Membrane</keyword>
<dbReference type="SUPFAM" id="SSF103473">
    <property type="entry name" value="MFS general substrate transporter"/>
    <property type="match status" value="1"/>
</dbReference>
<gene>
    <name evidence="8" type="ORF">LR394_29125</name>
</gene>
<sequence>MDPSVKETVGEPSHQPPSVAAPPRSRLAPIAIPVAMFGLGIALVPPLLVTIALRLRQISPDNATTNLGLVLGVGAVCAFIANPLAGRISDRTTSRFGMRKPWILFGAALGYVGIAMIAVAPNVGVLLVGWAIGQTGFNFALAALIAMLPDQVPTSRRGRVASFISLGQNITLVAGTFLVQLFPAGLAQGLVPSAVGILILLAVIAPVRDRRLEHRPTEPFGIRQLFGSFVFDPRRHPDLGWAWLTRFCLFVSQFTATTYLPYFLIDRIGVQESQTATVVFQATLVNGVGLILTTVLGGWLSDRSQRRKPFVIGSAVVAGVGLLVLATSTDLTTMFVGQLILGAGIGAFLSVELALITDVLPSDETSGKDLGVINIAQALPQSLLPTAAPSVVAAFGYPGLFVGGALFAVLGALSITRVKNVR</sequence>
<evidence type="ECO:0000256" key="1">
    <source>
        <dbReference type="ARBA" id="ARBA00004651"/>
    </source>
</evidence>
<dbReference type="InterPro" id="IPR011701">
    <property type="entry name" value="MFS"/>
</dbReference>
<dbReference type="PANTHER" id="PTHR23528:SF1">
    <property type="entry name" value="MAJOR FACILITATOR SUPERFAMILY (MFS) PROFILE DOMAIN-CONTAINING PROTEIN"/>
    <property type="match status" value="1"/>
</dbReference>
<evidence type="ECO:0000256" key="2">
    <source>
        <dbReference type="ARBA" id="ARBA00022692"/>
    </source>
</evidence>
<evidence type="ECO:0000313" key="9">
    <source>
        <dbReference type="Proteomes" id="UP001138997"/>
    </source>
</evidence>
<name>A0A9X1NKV9_9ACTN</name>
<dbReference type="InterPro" id="IPR020846">
    <property type="entry name" value="MFS_dom"/>
</dbReference>
<feature type="transmembrane region" description="Helical" evidence="6">
    <location>
        <begin position="394"/>
        <end position="415"/>
    </location>
</feature>
<comment type="caution">
    <text evidence="8">The sequence shown here is derived from an EMBL/GenBank/DDBJ whole genome shotgun (WGS) entry which is preliminary data.</text>
</comment>
<dbReference type="PANTHER" id="PTHR23528">
    <property type="match status" value="1"/>
</dbReference>
<evidence type="ECO:0000313" key="8">
    <source>
        <dbReference type="EMBL" id="MCD5314973.1"/>
    </source>
</evidence>